<evidence type="ECO:0000259" key="11">
    <source>
        <dbReference type="SMART" id="SM01011"/>
    </source>
</evidence>
<dbReference type="Gene3D" id="3.40.350.10">
    <property type="entry name" value="Creatinase/prolidase N-terminal domain"/>
    <property type="match status" value="1"/>
</dbReference>
<keyword evidence="7 12" id="KW-0378">Hydrolase</keyword>
<dbReference type="PANTHER" id="PTHR43226">
    <property type="entry name" value="XAA-PRO AMINOPEPTIDASE 3"/>
    <property type="match status" value="1"/>
</dbReference>
<dbReference type="SUPFAM" id="SSF55920">
    <property type="entry name" value="Creatinase/aminopeptidase"/>
    <property type="match status" value="1"/>
</dbReference>
<evidence type="ECO:0000256" key="9">
    <source>
        <dbReference type="ARBA" id="ARBA00023211"/>
    </source>
</evidence>
<proteinExistence type="inferred from homology"/>
<evidence type="ECO:0000256" key="3">
    <source>
        <dbReference type="ARBA" id="ARBA00008766"/>
    </source>
</evidence>
<dbReference type="InterPro" id="IPR029149">
    <property type="entry name" value="Creatin/AminoP/Spt16_N"/>
</dbReference>
<evidence type="ECO:0000313" key="12">
    <source>
        <dbReference type="EMBL" id="WNC67737.1"/>
    </source>
</evidence>
<dbReference type="InterPro" id="IPR036005">
    <property type="entry name" value="Creatinase/aminopeptidase-like"/>
</dbReference>
<dbReference type="Gene3D" id="3.90.230.10">
    <property type="entry name" value="Creatinase/methionine aminopeptidase superfamily"/>
    <property type="match status" value="1"/>
</dbReference>
<dbReference type="EC" id="3.4.11.9" evidence="4"/>
<comment type="similarity">
    <text evidence="3 10">Belongs to the peptidase M24B family.</text>
</comment>
<dbReference type="PANTHER" id="PTHR43226:SF4">
    <property type="entry name" value="XAA-PRO AMINOPEPTIDASE 3"/>
    <property type="match status" value="1"/>
</dbReference>
<dbReference type="GO" id="GO:0004177">
    <property type="term" value="F:aminopeptidase activity"/>
    <property type="evidence" value="ECO:0007669"/>
    <property type="project" value="UniProtKB-KW"/>
</dbReference>
<organism evidence="12 13">
    <name type="scientific">Thalassotalea nanhaiensis</name>
    <dbReference type="NCBI Taxonomy" id="3065648"/>
    <lineage>
        <taxon>Bacteria</taxon>
        <taxon>Pseudomonadati</taxon>
        <taxon>Pseudomonadota</taxon>
        <taxon>Gammaproteobacteria</taxon>
        <taxon>Alteromonadales</taxon>
        <taxon>Colwelliaceae</taxon>
        <taxon>Thalassotalea</taxon>
    </lineage>
</organism>
<dbReference type="InterPro" id="IPR052433">
    <property type="entry name" value="X-Pro_dipept-like"/>
</dbReference>
<keyword evidence="13" id="KW-1185">Reference proteome</keyword>
<reference evidence="13" key="1">
    <citation type="submission" date="2023-09" db="EMBL/GenBank/DDBJ databases">
        <authorList>
            <person name="Li S."/>
            <person name="Li X."/>
            <person name="Zhang C."/>
            <person name="Zhao Z."/>
        </authorList>
    </citation>
    <scope>NUCLEOTIDE SEQUENCE [LARGE SCALE GENOMIC DNA]</scope>
    <source>
        <strain evidence="13">SQ345</strain>
    </source>
</reference>
<dbReference type="RefSeq" id="WP_348386896.1">
    <property type="nucleotide sequence ID" value="NZ_CP134146.1"/>
</dbReference>
<keyword evidence="9" id="KW-0464">Manganese</keyword>
<dbReference type="PROSITE" id="PS00491">
    <property type="entry name" value="PROLINE_PEPTIDASE"/>
    <property type="match status" value="1"/>
</dbReference>
<keyword evidence="5" id="KW-0645">Protease</keyword>
<protein>
    <recommendedName>
        <fullName evidence="4">Xaa-Pro aminopeptidase</fullName>
        <ecNumber evidence="4">3.4.11.9</ecNumber>
    </recommendedName>
</protein>
<dbReference type="Pfam" id="PF00557">
    <property type="entry name" value="Peptidase_M24"/>
    <property type="match status" value="1"/>
</dbReference>
<evidence type="ECO:0000256" key="10">
    <source>
        <dbReference type="RuleBase" id="RU000590"/>
    </source>
</evidence>
<evidence type="ECO:0000256" key="5">
    <source>
        <dbReference type="ARBA" id="ARBA00022670"/>
    </source>
</evidence>
<dbReference type="Pfam" id="PF05195">
    <property type="entry name" value="AMP_N"/>
    <property type="match status" value="1"/>
</dbReference>
<gene>
    <name evidence="12" type="primary">pepP</name>
    <name evidence="12" type="ORF">RI845_14565</name>
</gene>
<evidence type="ECO:0000313" key="13">
    <source>
        <dbReference type="Proteomes" id="UP001248581"/>
    </source>
</evidence>
<evidence type="ECO:0000256" key="1">
    <source>
        <dbReference type="ARBA" id="ARBA00001424"/>
    </source>
</evidence>
<accession>A0ABY9TG58</accession>
<keyword evidence="8" id="KW-0482">Metalloprotease</keyword>
<evidence type="ECO:0000256" key="8">
    <source>
        <dbReference type="ARBA" id="ARBA00023049"/>
    </source>
</evidence>
<comment type="cofactor">
    <cofactor evidence="2">
        <name>Mn(2+)</name>
        <dbReference type="ChEBI" id="CHEBI:29035"/>
    </cofactor>
</comment>
<dbReference type="NCBIfam" id="NF008131">
    <property type="entry name" value="PRK10879.1"/>
    <property type="match status" value="1"/>
</dbReference>
<dbReference type="CDD" id="cd01087">
    <property type="entry name" value="Prolidase"/>
    <property type="match status" value="1"/>
</dbReference>
<dbReference type="InterPro" id="IPR007865">
    <property type="entry name" value="Aminopep_P_N"/>
</dbReference>
<keyword evidence="12" id="KW-0031">Aminopeptidase</keyword>
<dbReference type="InterPro" id="IPR001131">
    <property type="entry name" value="Peptidase_M24B_aminopep-P_CS"/>
</dbReference>
<dbReference type="SUPFAM" id="SSF53092">
    <property type="entry name" value="Creatinase/prolidase N-terminal domain"/>
    <property type="match status" value="1"/>
</dbReference>
<evidence type="ECO:0000256" key="6">
    <source>
        <dbReference type="ARBA" id="ARBA00022723"/>
    </source>
</evidence>
<dbReference type="Proteomes" id="UP001248581">
    <property type="component" value="Chromosome"/>
</dbReference>
<sequence>MKHTKIDVSEFVARREKLLAQMPDNSVALIPANKEVTRSRDTEFLFCQDKDFYYLTGFHEPDALLVLVKGDEFESVLFCRDKDPEQEVWHGRRVGAEKAQTDYNFDLTYTLDELEQVLPMYINAKQTLLFAQGAQDEFDRLVFACLDVLRGGVKQGLTAPNTIIDIRETIHEMRLIKSDAEIQVMREANIISGNAHKRAMEFTKQGVFEYQVEAEILHEFASNGARTAAYGSIVGGGENATILHYTDNDEVLIDDDLLLIDAGAELAGYAADITRTFPVNGKFNEEQAALYNLVLKSQIAAIEAIKPGANFAQLNDIVNVVLTEGLLELGLLEGDLDTLVEETACKKYFIHGLGHWLGLDVHDVGDYQMNEERKQIRSFEPGMVMTIEPGLYIDAEASVDDKWQGLGVRIEDNILVTKDGYENLTINAPKTISDIEAVMKG</sequence>
<dbReference type="InterPro" id="IPR000994">
    <property type="entry name" value="Pept_M24"/>
</dbReference>
<name>A0ABY9TG58_9GAMM</name>
<evidence type="ECO:0000256" key="2">
    <source>
        <dbReference type="ARBA" id="ARBA00001936"/>
    </source>
</evidence>
<evidence type="ECO:0000256" key="4">
    <source>
        <dbReference type="ARBA" id="ARBA00012574"/>
    </source>
</evidence>
<dbReference type="EMBL" id="CP134146">
    <property type="protein sequence ID" value="WNC67737.1"/>
    <property type="molecule type" value="Genomic_DNA"/>
</dbReference>
<comment type="catalytic activity">
    <reaction evidence="1">
        <text>Release of any N-terminal amino acid, including proline, that is linked to proline, even from a dipeptide or tripeptide.</text>
        <dbReference type="EC" id="3.4.11.9"/>
    </reaction>
</comment>
<dbReference type="SMART" id="SM01011">
    <property type="entry name" value="AMP_N"/>
    <property type="match status" value="1"/>
</dbReference>
<keyword evidence="6 10" id="KW-0479">Metal-binding</keyword>
<evidence type="ECO:0000256" key="7">
    <source>
        <dbReference type="ARBA" id="ARBA00022801"/>
    </source>
</evidence>
<feature type="domain" description="Aminopeptidase P N-terminal" evidence="11">
    <location>
        <begin position="6"/>
        <end position="139"/>
    </location>
</feature>